<evidence type="ECO:0000259" key="1">
    <source>
        <dbReference type="Pfam" id="PF20150"/>
    </source>
</evidence>
<gene>
    <name evidence="2" type="ORF">LTR78_001125</name>
</gene>
<protein>
    <recommendedName>
        <fullName evidence="1">2EXR domain-containing protein</fullName>
    </recommendedName>
</protein>
<name>A0AAE0WVP5_9PEZI</name>
<proteinExistence type="predicted"/>
<dbReference type="PANTHER" id="PTHR35910:SF1">
    <property type="entry name" value="2EXR DOMAIN-CONTAINING PROTEIN"/>
    <property type="match status" value="1"/>
</dbReference>
<sequence length="388" mass="43009">MANTEQVFHCFPRLPADLRKEIWRFCLPNRICELDFLVDDIVFNVDEGAPVPCTLERTTSLNSRPPLITRVCREAREVALETGYVHIRSEDDRPETARWVSMLSVEDGWQDRTRDSWHLNYNLAYEGGYESSGHPVAYLAWHVLHSASGVGSFDFGLLSHVGIWSRASDPFGVRHKDECHSLKQLQKWLVVMRIIVVHADLRTAAATGMFGLLGDATLQVVDVADQGRLEKFVDLAEEYEKTMSAVVTPQDLTRESKDSMELRLQEVEMDGYGNETMANTLRPASILVVGEQIDAAAGFASPAGAIAIVRNVALGIYDSVQDPKYTIVDMLGMLVGVGLIAKVSRDKPGIAAIANIRRSMSADDMSGLGNILKANHDKLQGILKLCRI</sequence>
<dbReference type="InterPro" id="IPR045518">
    <property type="entry name" value="2EXR"/>
</dbReference>
<dbReference type="EMBL" id="JAUTXT010000003">
    <property type="protein sequence ID" value="KAK3678672.1"/>
    <property type="molecule type" value="Genomic_DNA"/>
</dbReference>
<dbReference type="Pfam" id="PF20150">
    <property type="entry name" value="2EXR"/>
    <property type="match status" value="1"/>
</dbReference>
<dbReference type="AlphaFoldDB" id="A0AAE0WVP5"/>
<dbReference type="Proteomes" id="UP001274830">
    <property type="component" value="Unassembled WGS sequence"/>
</dbReference>
<feature type="domain" description="2EXR" evidence="1">
    <location>
        <begin position="8"/>
        <end position="84"/>
    </location>
</feature>
<comment type="caution">
    <text evidence="2">The sequence shown here is derived from an EMBL/GenBank/DDBJ whole genome shotgun (WGS) entry which is preliminary data.</text>
</comment>
<evidence type="ECO:0000313" key="3">
    <source>
        <dbReference type="Proteomes" id="UP001274830"/>
    </source>
</evidence>
<organism evidence="2 3">
    <name type="scientific">Recurvomyces mirabilis</name>
    <dbReference type="NCBI Taxonomy" id="574656"/>
    <lineage>
        <taxon>Eukaryota</taxon>
        <taxon>Fungi</taxon>
        <taxon>Dikarya</taxon>
        <taxon>Ascomycota</taxon>
        <taxon>Pezizomycotina</taxon>
        <taxon>Dothideomycetes</taxon>
        <taxon>Dothideomycetidae</taxon>
        <taxon>Mycosphaerellales</taxon>
        <taxon>Teratosphaeriaceae</taxon>
        <taxon>Recurvomyces</taxon>
    </lineage>
</organism>
<reference evidence="2" key="1">
    <citation type="submission" date="2023-07" db="EMBL/GenBank/DDBJ databases">
        <title>Black Yeasts Isolated from many extreme environments.</title>
        <authorList>
            <person name="Coleine C."/>
            <person name="Stajich J.E."/>
            <person name="Selbmann L."/>
        </authorList>
    </citation>
    <scope>NUCLEOTIDE SEQUENCE</scope>
    <source>
        <strain evidence="2">CCFEE 5485</strain>
    </source>
</reference>
<accession>A0AAE0WVP5</accession>
<keyword evidence="3" id="KW-1185">Reference proteome</keyword>
<evidence type="ECO:0000313" key="2">
    <source>
        <dbReference type="EMBL" id="KAK3678672.1"/>
    </source>
</evidence>
<dbReference type="PANTHER" id="PTHR35910">
    <property type="entry name" value="2EXR DOMAIN-CONTAINING PROTEIN"/>
    <property type="match status" value="1"/>
</dbReference>